<accession>A0ABN3W0Q5</accession>
<keyword evidence="3" id="KW-1185">Reference proteome</keyword>
<feature type="compositionally biased region" description="Basic and acidic residues" evidence="1">
    <location>
        <begin position="9"/>
        <end position="29"/>
    </location>
</feature>
<dbReference type="Proteomes" id="UP001500831">
    <property type="component" value="Unassembled WGS sequence"/>
</dbReference>
<sequence>MAVSDSVDPDARRVASDDPAGRIVHDEPRRTATAYVRGLPADIDRENC</sequence>
<comment type="caution">
    <text evidence="2">The sequence shown here is derived from an EMBL/GenBank/DDBJ whole genome shotgun (WGS) entry which is preliminary data.</text>
</comment>
<dbReference type="EMBL" id="BAAAVI010000029">
    <property type="protein sequence ID" value="GAA2879822.1"/>
    <property type="molecule type" value="Genomic_DNA"/>
</dbReference>
<gene>
    <name evidence="2" type="ORF">GCM10010517_42280</name>
</gene>
<protein>
    <submittedName>
        <fullName evidence="2">Uncharacterized protein</fullName>
    </submittedName>
</protein>
<evidence type="ECO:0000313" key="2">
    <source>
        <dbReference type="EMBL" id="GAA2879822.1"/>
    </source>
</evidence>
<reference evidence="2 3" key="1">
    <citation type="journal article" date="2019" name="Int. J. Syst. Evol. Microbiol.">
        <title>The Global Catalogue of Microorganisms (GCM) 10K type strain sequencing project: providing services to taxonomists for standard genome sequencing and annotation.</title>
        <authorList>
            <consortium name="The Broad Institute Genomics Platform"/>
            <consortium name="The Broad Institute Genome Sequencing Center for Infectious Disease"/>
            <person name="Wu L."/>
            <person name="Ma J."/>
        </authorList>
    </citation>
    <scope>NUCLEOTIDE SEQUENCE [LARGE SCALE GENOMIC DNA]</scope>
    <source>
        <strain evidence="2 3">JCM 6242</strain>
    </source>
</reference>
<organism evidence="2 3">
    <name type="scientific">Streptosporangium fragile</name>
    <dbReference type="NCBI Taxonomy" id="46186"/>
    <lineage>
        <taxon>Bacteria</taxon>
        <taxon>Bacillati</taxon>
        <taxon>Actinomycetota</taxon>
        <taxon>Actinomycetes</taxon>
        <taxon>Streptosporangiales</taxon>
        <taxon>Streptosporangiaceae</taxon>
        <taxon>Streptosporangium</taxon>
    </lineage>
</organism>
<evidence type="ECO:0000313" key="3">
    <source>
        <dbReference type="Proteomes" id="UP001500831"/>
    </source>
</evidence>
<dbReference type="RefSeq" id="WP_344974141.1">
    <property type="nucleotide sequence ID" value="NZ_BAAAVI010000029.1"/>
</dbReference>
<proteinExistence type="predicted"/>
<evidence type="ECO:0000256" key="1">
    <source>
        <dbReference type="SAM" id="MobiDB-lite"/>
    </source>
</evidence>
<feature type="region of interest" description="Disordered" evidence="1">
    <location>
        <begin position="1"/>
        <end position="29"/>
    </location>
</feature>
<name>A0ABN3W0Q5_9ACTN</name>